<dbReference type="AlphaFoldDB" id="A0A248LKV9"/>
<evidence type="ECO:0000313" key="1">
    <source>
        <dbReference type="EMBL" id="ASJ25430.1"/>
    </source>
</evidence>
<sequence>MAGSVPGAGVVFHGTPVVAERRFGAMHKNGLTAGGSPA</sequence>
<accession>A0A248LKV9</accession>
<proteinExistence type="predicted"/>
<gene>
    <name evidence="1" type="ORF">LHGZ1_2599</name>
</gene>
<protein>
    <submittedName>
        <fullName evidence="1">Uncharacterized protein</fullName>
    </submittedName>
</protein>
<reference evidence="2" key="1">
    <citation type="submission" date="2017-06" db="EMBL/GenBank/DDBJ databases">
        <title>Whole genome sequence of Laribacter hongkongensis LHGZ1.</title>
        <authorList>
            <person name="Chen D."/>
            <person name="Wu H."/>
            <person name="Chen J."/>
        </authorList>
    </citation>
    <scope>NUCLEOTIDE SEQUENCE [LARGE SCALE GENOMIC DNA]</scope>
    <source>
        <strain evidence="2">LHGZ1</strain>
    </source>
</reference>
<dbReference type="Proteomes" id="UP000197424">
    <property type="component" value="Chromosome"/>
</dbReference>
<organism evidence="1 2">
    <name type="scientific">Laribacter hongkongensis</name>
    <dbReference type="NCBI Taxonomy" id="168471"/>
    <lineage>
        <taxon>Bacteria</taxon>
        <taxon>Pseudomonadati</taxon>
        <taxon>Pseudomonadota</taxon>
        <taxon>Betaproteobacteria</taxon>
        <taxon>Neisseriales</taxon>
        <taxon>Aquaspirillaceae</taxon>
        <taxon>Laribacter</taxon>
    </lineage>
</organism>
<dbReference type="EMBL" id="CP022115">
    <property type="protein sequence ID" value="ASJ25430.1"/>
    <property type="molecule type" value="Genomic_DNA"/>
</dbReference>
<name>A0A248LKV9_9NEIS</name>
<evidence type="ECO:0000313" key="2">
    <source>
        <dbReference type="Proteomes" id="UP000197424"/>
    </source>
</evidence>